<evidence type="ECO:0000313" key="2">
    <source>
        <dbReference type="Proteomes" id="UP000001251"/>
    </source>
</evidence>
<keyword evidence="2" id="KW-1185">Reference proteome</keyword>
<gene>
    <name evidence="1" type="primary">19.2</name>
</gene>
<reference evidence="1 2" key="1">
    <citation type="journal article" date="2003" name="J. Bacteriol.">
        <title>Integration site for Streptomyces phage phiBT1 and development of site-specific integrating vectors.</title>
        <authorList>
            <person name="Gregory M.A."/>
            <person name="Till R."/>
            <person name="Smith M.C."/>
        </authorList>
    </citation>
    <scope>NUCLEOTIDE SEQUENCE</scope>
</reference>
<organism evidence="1 2">
    <name type="scientific">Lomovskayavirus BT1</name>
    <dbReference type="NCBI Taxonomy" id="225588"/>
    <lineage>
        <taxon>Viruses</taxon>
        <taxon>Duplodnaviria</taxon>
        <taxon>Heunggongvirae</taxon>
        <taxon>Uroviricota</taxon>
        <taxon>Caudoviricetes</taxon>
        <taxon>Colingsworthviridae</taxon>
        <taxon>Lomovskayavirus</taxon>
    </lineage>
</organism>
<accession>Q858Y2</accession>
<sequence length="77" mass="8479">MDKATLTNAEKNQTAEVILNGETLTVRVLLSDGGELTGWTFDYEAEGFEPGYAADAASYEVARFERNGYTQTDYTSN</sequence>
<proteinExistence type="predicted"/>
<dbReference type="EMBL" id="AJ550940">
    <property type="protein sequence ID" value="CAD80143.1"/>
    <property type="molecule type" value="Genomic_DNA"/>
</dbReference>
<dbReference type="GeneID" id="1258874"/>
<dbReference type="RefSeq" id="NP_813735.1">
    <property type="nucleotide sequence ID" value="NC_004664.2"/>
</dbReference>
<evidence type="ECO:0000313" key="1">
    <source>
        <dbReference type="EMBL" id="CAD80143.1"/>
    </source>
</evidence>
<name>Q858Y2_9CAUD</name>
<protein>
    <submittedName>
        <fullName evidence="1">Gp19.2</fullName>
    </submittedName>
</protein>
<dbReference type="KEGG" id="vg:1258874"/>
<dbReference type="Proteomes" id="UP000001251">
    <property type="component" value="Segment"/>
</dbReference>